<feature type="transmembrane region" description="Helical" evidence="8">
    <location>
        <begin position="374"/>
        <end position="396"/>
    </location>
</feature>
<feature type="transmembrane region" description="Helical" evidence="8">
    <location>
        <begin position="6"/>
        <end position="25"/>
    </location>
</feature>
<dbReference type="NCBIfam" id="TIGR01972">
    <property type="entry name" value="NDH_I_M"/>
    <property type="match status" value="1"/>
</dbReference>
<feature type="transmembrane region" description="Helical" evidence="8">
    <location>
        <begin position="164"/>
        <end position="183"/>
    </location>
</feature>
<feature type="transmembrane region" description="Helical" evidence="8">
    <location>
        <begin position="135"/>
        <end position="152"/>
    </location>
</feature>
<evidence type="ECO:0000256" key="3">
    <source>
        <dbReference type="ARBA" id="ARBA00022692"/>
    </source>
</evidence>
<dbReference type="InterPro" id="IPR003918">
    <property type="entry name" value="NADH_UbQ_OxRdtase"/>
</dbReference>
<dbReference type="InterPro" id="IPR000260">
    <property type="entry name" value="NADH4_N"/>
</dbReference>
<keyword evidence="7 8" id="KW-0472">Membrane</keyword>
<feature type="transmembrane region" description="Helical" evidence="8">
    <location>
        <begin position="75"/>
        <end position="100"/>
    </location>
</feature>
<feature type="domain" description="NADH:quinone oxidoreductase/Mrp antiporter transmembrane" evidence="9">
    <location>
        <begin position="128"/>
        <end position="423"/>
    </location>
</feature>
<dbReference type="GO" id="GO:0016020">
    <property type="term" value="C:membrane"/>
    <property type="evidence" value="ECO:0007669"/>
    <property type="project" value="UniProtKB-SubCell"/>
</dbReference>
<feature type="transmembrane region" description="Helical" evidence="8">
    <location>
        <begin position="203"/>
        <end position="220"/>
    </location>
</feature>
<keyword evidence="5 8" id="KW-1133">Transmembrane helix</keyword>
<evidence type="ECO:0000256" key="4">
    <source>
        <dbReference type="ARBA" id="ARBA00022967"/>
    </source>
</evidence>
<feature type="transmembrane region" description="Helical" evidence="8">
    <location>
        <begin position="336"/>
        <end position="354"/>
    </location>
</feature>
<protein>
    <recommendedName>
        <fullName evidence="12">NADH:quinone oxidoreductase/Mrp antiporter membrane subunit domain-containing protein</fullName>
    </recommendedName>
</protein>
<keyword evidence="3 8" id="KW-0812">Transmembrane</keyword>
<evidence type="ECO:0000256" key="2">
    <source>
        <dbReference type="ARBA" id="ARBA00009025"/>
    </source>
</evidence>
<dbReference type="EMBL" id="UINC01008008">
    <property type="protein sequence ID" value="SVA36067.1"/>
    <property type="molecule type" value="Genomic_DNA"/>
</dbReference>
<gene>
    <name evidence="11" type="ORF">METZ01_LOCUS88921</name>
</gene>
<feature type="transmembrane region" description="Helical" evidence="8">
    <location>
        <begin position="408"/>
        <end position="429"/>
    </location>
</feature>
<evidence type="ECO:0000256" key="5">
    <source>
        <dbReference type="ARBA" id="ARBA00022989"/>
    </source>
</evidence>
<feature type="transmembrane region" description="Helical" evidence="8">
    <location>
        <begin position="450"/>
        <end position="473"/>
    </location>
</feature>
<evidence type="ECO:0000256" key="7">
    <source>
        <dbReference type="ARBA" id="ARBA00023136"/>
    </source>
</evidence>
<dbReference type="GO" id="GO:0003954">
    <property type="term" value="F:NADH dehydrogenase activity"/>
    <property type="evidence" value="ECO:0007669"/>
    <property type="project" value="TreeGrafter"/>
</dbReference>
<dbReference type="AlphaFoldDB" id="A0A381V8Q5"/>
<evidence type="ECO:0000259" key="10">
    <source>
        <dbReference type="Pfam" id="PF01059"/>
    </source>
</evidence>
<organism evidence="11">
    <name type="scientific">marine metagenome</name>
    <dbReference type="NCBI Taxonomy" id="408172"/>
    <lineage>
        <taxon>unclassified sequences</taxon>
        <taxon>metagenomes</taxon>
        <taxon>ecological metagenomes</taxon>
    </lineage>
</organism>
<dbReference type="GO" id="GO:0015990">
    <property type="term" value="P:electron transport coupled proton transport"/>
    <property type="evidence" value="ECO:0007669"/>
    <property type="project" value="TreeGrafter"/>
</dbReference>
<feature type="transmembrane region" description="Helical" evidence="8">
    <location>
        <begin position="112"/>
        <end position="129"/>
    </location>
</feature>
<dbReference type="Pfam" id="PF00361">
    <property type="entry name" value="Proton_antipo_M"/>
    <property type="match status" value="1"/>
</dbReference>
<dbReference type="GO" id="GO:0048039">
    <property type="term" value="F:ubiquinone binding"/>
    <property type="evidence" value="ECO:0007669"/>
    <property type="project" value="TreeGrafter"/>
</dbReference>
<dbReference type="InterPro" id="IPR001750">
    <property type="entry name" value="ND/Mrp_TM"/>
</dbReference>
<dbReference type="GO" id="GO:0008137">
    <property type="term" value="F:NADH dehydrogenase (ubiquinone) activity"/>
    <property type="evidence" value="ECO:0007669"/>
    <property type="project" value="InterPro"/>
</dbReference>
<dbReference type="PRINTS" id="PR01437">
    <property type="entry name" value="NUOXDRDTASE4"/>
</dbReference>
<sequence>VEIPGILSIAIFLPFISAVIVAVFLTGKAARGFAVIASALELVVTGYIFVAHRQNGYDFSEKITSWFPESFPVQYFLSVDGISAPLILLTGLLGIVAIFASWNITERTKEHFMWLLLLQGAVIGVFTSMDFLLFFLFWELELIPMFFLISIWGTGRKEYSAMKFLIFTILGSAFMLIGILVIFAGTGTFDMTKISEALPSSNLIMPVGILFLFMSIGFAVKLPVFPLHTWLPDAHTDAPTAASVMLAGVLLKMGGYGLLRVSAGMFPDQLEKYAWVLALLGVINIIYGAAITIRQTDLKRLIAYSSVSHMGFVLLGLSAMGGGITSLAMTGAALQMFTHGTITGLLFLTIGFIYERTHTRHIPDLGGLARRMPVFTVSFVVAGLASLGLPGTSGFVSEITIFLGAFPAFKLATIIAAFGVVLTAAYILWMIQRSMFGPEKERFAQIGDATAVQVIPIGLLIISIIGIGIYPAFVSDVFTEGITEMLNMTGAN</sequence>
<dbReference type="PANTHER" id="PTHR43507:SF1">
    <property type="entry name" value="NADH-UBIQUINONE OXIDOREDUCTASE CHAIN 4"/>
    <property type="match status" value="1"/>
</dbReference>
<keyword evidence="4" id="KW-1278">Translocase</keyword>
<feature type="domain" description="NADH:ubiquinone oxidoreductase chain 4 N-terminal" evidence="10">
    <location>
        <begin position="71"/>
        <end position="116"/>
    </location>
</feature>
<evidence type="ECO:0008006" key="12">
    <source>
        <dbReference type="Google" id="ProtNLM"/>
    </source>
</evidence>
<comment type="subcellular location">
    <subcellularLocation>
        <location evidence="1">Membrane</location>
        <topology evidence="1">Multi-pass membrane protein</topology>
    </subcellularLocation>
</comment>
<dbReference type="PANTHER" id="PTHR43507">
    <property type="entry name" value="NADH-UBIQUINONE OXIDOREDUCTASE CHAIN 4"/>
    <property type="match status" value="1"/>
</dbReference>
<feature type="transmembrane region" description="Helical" evidence="8">
    <location>
        <begin position="301"/>
        <end position="324"/>
    </location>
</feature>
<proteinExistence type="inferred from homology"/>
<comment type="similarity">
    <text evidence="2">Belongs to the complex I subunit 4 family.</text>
</comment>
<feature type="non-terminal residue" evidence="11">
    <location>
        <position position="1"/>
    </location>
</feature>
<evidence type="ECO:0000259" key="9">
    <source>
        <dbReference type="Pfam" id="PF00361"/>
    </source>
</evidence>
<reference evidence="11" key="1">
    <citation type="submission" date="2018-05" db="EMBL/GenBank/DDBJ databases">
        <authorList>
            <person name="Lanie J.A."/>
            <person name="Ng W.-L."/>
            <person name="Kazmierczak K.M."/>
            <person name="Andrzejewski T.M."/>
            <person name="Davidsen T.M."/>
            <person name="Wayne K.J."/>
            <person name="Tettelin H."/>
            <person name="Glass J.I."/>
            <person name="Rusch D."/>
            <person name="Podicherti R."/>
            <person name="Tsui H.-C.T."/>
            <person name="Winkler M.E."/>
        </authorList>
    </citation>
    <scope>NUCLEOTIDE SEQUENCE</scope>
</reference>
<evidence type="ECO:0000256" key="1">
    <source>
        <dbReference type="ARBA" id="ARBA00004141"/>
    </source>
</evidence>
<name>A0A381V8Q5_9ZZZZ</name>
<dbReference type="Pfam" id="PF01059">
    <property type="entry name" value="Oxidored_q5_N"/>
    <property type="match status" value="1"/>
</dbReference>
<dbReference type="InterPro" id="IPR010227">
    <property type="entry name" value="NADH_Q_OxRdtase_chainM/4"/>
</dbReference>
<evidence type="ECO:0000313" key="11">
    <source>
        <dbReference type="EMBL" id="SVA36067.1"/>
    </source>
</evidence>
<keyword evidence="6" id="KW-0520">NAD</keyword>
<dbReference type="GO" id="GO:0042773">
    <property type="term" value="P:ATP synthesis coupled electron transport"/>
    <property type="evidence" value="ECO:0007669"/>
    <property type="project" value="InterPro"/>
</dbReference>
<evidence type="ECO:0000256" key="8">
    <source>
        <dbReference type="SAM" id="Phobius"/>
    </source>
</evidence>
<feature type="transmembrane region" description="Helical" evidence="8">
    <location>
        <begin position="32"/>
        <end position="50"/>
    </location>
</feature>
<evidence type="ECO:0000256" key="6">
    <source>
        <dbReference type="ARBA" id="ARBA00023027"/>
    </source>
</evidence>
<accession>A0A381V8Q5</accession>
<feature type="transmembrane region" description="Helical" evidence="8">
    <location>
        <begin position="273"/>
        <end position="294"/>
    </location>
</feature>
<feature type="transmembrane region" description="Helical" evidence="8">
    <location>
        <begin position="241"/>
        <end position="261"/>
    </location>
</feature>